<dbReference type="Proteomes" id="UP001442841">
    <property type="component" value="Chromosome"/>
</dbReference>
<keyword evidence="7" id="KW-0223">Dioxygenase</keyword>
<dbReference type="EC" id="1.14.13.-" evidence="7"/>
<reference evidence="7 8" key="1">
    <citation type="submission" date="2024-04" db="EMBL/GenBank/DDBJ databases">
        <title>Isolation of an actinomycete strain from pig manure.</title>
        <authorList>
            <person name="Gong T."/>
            <person name="Yu Z."/>
            <person name="An M."/>
            <person name="Wei C."/>
            <person name="Yang W."/>
            <person name="Liu L."/>
        </authorList>
    </citation>
    <scope>NUCLEOTIDE SEQUENCE [LARGE SCALE GENOMIC DNA]</scope>
    <source>
        <strain evidence="7 8">ZF39</strain>
    </source>
</reference>
<dbReference type="InterPro" id="IPR017941">
    <property type="entry name" value="Rieske_2Fe-2S"/>
</dbReference>
<dbReference type="InterPro" id="IPR044043">
    <property type="entry name" value="VanA_C_cat"/>
</dbReference>
<dbReference type="Pfam" id="PF19112">
    <property type="entry name" value="VanA_C"/>
    <property type="match status" value="1"/>
</dbReference>
<evidence type="ECO:0000259" key="6">
    <source>
        <dbReference type="PROSITE" id="PS51296"/>
    </source>
</evidence>
<dbReference type="SUPFAM" id="SSF50022">
    <property type="entry name" value="ISP domain"/>
    <property type="match status" value="1"/>
</dbReference>
<dbReference type="EMBL" id="CP154795">
    <property type="protein sequence ID" value="XAN08441.1"/>
    <property type="molecule type" value="Genomic_DNA"/>
</dbReference>
<evidence type="ECO:0000313" key="8">
    <source>
        <dbReference type="Proteomes" id="UP001442841"/>
    </source>
</evidence>
<dbReference type="RefSeq" id="WP_425309896.1">
    <property type="nucleotide sequence ID" value="NZ_CP154795.1"/>
</dbReference>
<evidence type="ECO:0000256" key="2">
    <source>
        <dbReference type="ARBA" id="ARBA00022723"/>
    </source>
</evidence>
<dbReference type="GO" id="GO:0051213">
    <property type="term" value="F:dioxygenase activity"/>
    <property type="evidence" value="ECO:0007669"/>
    <property type="project" value="UniProtKB-KW"/>
</dbReference>
<gene>
    <name evidence="7" type="ORF">AADG42_14395</name>
</gene>
<dbReference type="CDD" id="cd03469">
    <property type="entry name" value="Rieske_RO_Alpha_N"/>
    <property type="match status" value="1"/>
</dbReference>
<dbReference type="Gene3D" id="2.102.10.10">
    <property type="entry name" value="Rieske [2Fe-2S] iron-sulphur domain"/>
    <property type="match status" value="1"/>
</dbReference>
<dbReference type="InterPro" id="IPR036922">
    <property type="entry name" value="Rieske_2Fe-2S_sf"/>
</dbReference>
<accession>A0ABZ3FQT7</accession>
<evidence type="ECO:0000256" key="3">
    <source>
        <dbReference type="ARBA" id="ARBA00023002"/>
    </source>
</evidence>
<keyword evidence="2" id="KW-0479">Metal-binding</keyword>
<keyword evidence="4" id="KW-0408">Iron</keyword>
<keyword evidence="1" id="KW-0001">2Fe-2S</keyword>
<dbReference type="Gene3D" id="3.90.380.10">
    <property type="entry name" value="Naphthalene 1,2-dioxygenase Alpha Subunit, Chain A, domain 1"/>
    <property type="match status" value="1"/>
</dbReference>
<evidence type="ECO:0000313" key="7">
    <source>
        <dbReference type="EMBL" id="XAN08441.1"/>
    </source>
</evidence>
<name>A0ABZ3FQT7_9ACTN</name>
<dbReference type="Pfam" id="PF00355">
    <property type="entry name" value="Rieske"/>
    <property type="match status" value="1"/>
</dbReference>
<dbReference type="PANTHER" id="PTHR21266:SF59">
    <property type="entry name" value="BLR4922 PROTEIN"/>
    <property type="match status" value="1"/>
</dbReference>
<organism evidence="7 8">
    <name type="scientific">Ammonicoccus fulvus</name>
    <dbReference type="NCBI Taxonomy" id="3138240"/>
    <lineage>
        <taxon>Bacteria</taxon>
        <taxon>Bacillati</taxon>
        <taxon>Actinomycetota</taxon>
        <taxon>Actinomycetes</taxon>
        <taxon>Propionibacteriales</taxon>
        <taxon>Propionibacteriaceae</taxon>
        <taxon>Ammonicoccus</taxon>
    </lineage>
</organism>
<keyword evidence="3 7" id="KW-0560">Oxidoreductase</keyword>
<proteinExistence type="predicted"/>
<evidence type="ECO:0000256" key="4">
    <source>
        <dbReference type="ARBA" id="ARBA00023004"/>
    </source>
</evidence>
<keyword evidence="5" id="KW-0411">Iron-sulfur</keyword>
<keyword evidence="8" id="KW-1185">Reference proteome</keyword>
<sequence length="312" mass="35558">MFAGFARQWTPLLPLSEVTSKPRREVLAGEALVIWRVDRDTVAVLLDRCPHRGVSLSLGSRTQTGRLACSFHGWEFDSTGGCARIPLNPGADRSRRGATALPHRQIGGLLWVFTGFDPDEEPHVPDSLTDPGLVRFVHHETWDAHWTRAMENMLDYPHLPYVHRTTIGRFVRAKQRPDSVLHQKVETTEYGYELTPWLDDEPPGATLRWYRPNSMLLNTMPAPKHLRIQIYCIPTEENRVRMLLISTRNFARTPAASPAFDLFNLKVLHQDRAIVESSDPVEVPPPGREKSVPSDKATLTFRAWYLRNLKES</sequence>
<feature type="domain" description="Rieske" evidence="6">
    <location>
        <begin position="9"/>
        <end position="112"/>
    </location>
</feature>
<evidence type="ECO:0000256" key="1">
    <source>
        <dbReference type="ARBA" id="ARBA00022714"/>
    </source>
</evidence>
<dbReference type="PROSITE" id="PS51296">
    <property type="entry name" value="RIESKE"/>
    <property type="match status" value="1"/>
</dbReference>
<dbReference type="InterPro" id="IPR050584">
    <property type="entry name" value="Cholesterol_7-desaturase"/>
</dbReference>
<dbReference type="SUPFAM" id="SSF55961">
    <property type="entry name" value="Bet v1-like"/>
    <property type="match status" value="1"/>
</dbReference>
<evidence type="ECO:0000256" key="5">
    <source>
        <dbReference type="ARBA" id="ARBA00023014"/>
    </source>
</evidence>
<protein>
    <submittedName>
        <fullName evidence="7">Aromatic ring-hydroxylating dioxygenase subunit alpha</fullName>
        <ecNumber evidence="7">1.14.13.-</ecNumber>
    </submittedName>
</protein>
<dbReference type="PANTHER" id="PTHR21266">
    <property type="entry name" value="IRON-SULFUR DOMAIN CONTAINING PROTEIN"/>
    <property type="match status" value="1"/>
</dbReference>